<keyword evidence="8" id="KW-1185">Reference proteome</keyword>
<keyword evidence="2" id="KW-1003">Cell membrane</keyword>
<dbReference type="GO" id="GO:0015081">
    <property type="term" value="F:sodium ion transmembrane transporter activity"/>
    <property type="evidence" value="ECO:0007669"/>
    <property type="project" value="InterPro"/>
</dbReference>
<keyword evidence="4 6" id="KW-1133">Transmembrane helix</keyword>
<dbReference type="KEGG" id="tem:JW646_06230"/>
<dbReference type="GO" id="GO:0005886">
    <property type="term" value="C:plasma membrane"/>
    <property type="evidence" value="ECO:0007669"/>
    <property type="project" value="UniProtKB-SubCell"/>
</dbReference>
<comment type="subcellular location">
    <subcellularLocation>
        <location evidence="1">Cell membrane</location>
    </subcellularLocation>
</comment>
<gene>
    <name evidence="7" type="ORF">JW646_06230</name>
</gene>
<reference evidence="7 8" key="1">
    <citation type="journal article" date="2023" name="Int. J. Syst. Evol. Microbiol.">
        <title>Terrisporobacter hibernicus sp. nov., isolated from bovine faeces in Northern Ireland.</title>
        <authorList>
            <person name="Mitchell M."/>
            <person name="Nguyen S.V."/>
            <person name="Connor M."/>
            <person name="Fairley D.J."/>
            <person name="Donoghue O."/>
            <person name="Marshall H."/>
            <person name="Koolman L."/>
            <person name="McMullan G."/>
            <person name="Schaffer K.E."/>
            <person name="McGrath J.W."/>
            <person name="Fanning S."/>
        </authorList>
    </citation>
    <scope>NUCLEOTIDE SEQUENCE [LARGE SCALE GENOMIC DNA]</scope>
    <source>
        <strain evidence="7 8">MCA3</strain>
    </source>
</reference>
<dbReference type="AlphaFoldDB" id="A0AAX2ZKH9"/>
<evidence type="ECO:0000313" key="7">
    <source>
        <dbReference type="EMBL" id="UEL49040.1"/>
    </source>
</evidence>
<organism evidence="7 8">
    <name type="scientific">Terrisporobacter hibernicus</name>
    <dbReference type="NCBI Taxonomy" id="2813371"/>
    <lineage>
        <taxon>Bacteria</taxon>
        <taxon>Bacillati</taxon>
        <taxon>Bacillota</taxon>
        <taxon>Clostridia</taxon>
        <taxon>Peptostreptococcales</taxon>
        <taxon>Peptostreptococcaceae</taxon>
        <taxon>Terrisporobacter</taxon>
    </lineage>
</organism>
<accession>A0AAX2ZKH9</accession>
<evidence type="ECO:0000256" key="5">
    <source>
        <dbReference type="ARBA" id="ARBA00023136"/>
    </source>
</evidence>
<protein>
    <submittedName>
        <fullName evidence="7">OadG family protein</fullName>
    </submittedName>
</protein>
<evidence type="ECO:0000256" key="6">
    <source>
        <dbReference type="SAM" id="Phobius"/>
    </source>
</evidence>
<evidence type="ECO:0000256" key="4">
    <source>
        <dbReference type="ARBA" id="ARBA00022989"/>
    </source>
</evidence>
<sequence length="124" mass="13640">MNISQLLEALKVDAASMPMGERLLGGCVTALLSMVVVFIVLVLIALIIRVVNVAPNDKKDKMAQIKFNENQEGQEESITENNDDLIAIITAAIVASGNKNIVVKRINRTNNIQSNWEKTHNIEV</sequence>
<dbReference type="Proteomes" id="UP001198983">
    <property type="component" value="Chromosome"/>
</dbReference>
<dbReference type="EMBL" id="CP081135">
    <property type="protein sequence ID" value="UEL49040.1"/>
    <property type="molecule type" value="Genomic_DNA"/>
</dbReference>
<keyword evidence="5 6" id="KW-0472">Membrane</keyword>
<feature type="transmembrane region" description="Helical" evidence="6">
    <location>
        <begin position="23"/>
        <end position="51"/>
    </location>
</feature>
<dbReference type="RefSeq" id="WP_074919351.1">
    <property type="nucleotide sequence ID" value="NZ_CP081135.1"/>
</dbReference>
<evidence type="ECO:0000256" key="1">
    <source>
        <dbReference type="ARBA" id="ARBA00004236"/>
    </source>
</evidence>
<evidence type="ECO:0000313" key="8">
    <source>
        <dbReference type="Proteomes" id="UP001198983"/>
    </source>
</evidence>
<evidence type="ECO:0000256" key="2">
    <source>
        <dbReference type="ARBA" id="ARBA00022475"/>
    </source>
</evidence>
<dbReference type="GO" id="GO:0036376">
    <property type="term" value="P:sodium ion export across plasma membrane"/>
    <property type="evidence" value="ECO:0007669"/>
    <property type="project" value="InterPro"/>
</dbReference>
<proteinExistence type="predicted"/>
<dbReference type="Pfam" id="PF04277">
    <property type="entry name" value="OAD_gamma"/>
    <property type="match status" value="1"/>
</dbReference>
<name>A0AAX2ZKH9_9FIRM</name>
<keyword evidence="3 6" id="KW-0812">Transmembrane</keyword>
<dbReference type="InterPro" id="IPR005899">
    <property type="entry name" value="Na_pump_deCOase"/>
</dbReference>
<evidence type="ECO:0000256" key="3">
    <source>
        <dbReference type="ARBA" id="ARBA00022692"/>
    </source>
</evidence>